<dbReference type="Pfam" id="PF13365">
    <property type="entry name" value="Trypsin_2"/>
    <property type="match status" value="1"/>
</dbReference>
<dbReference type="SUPFAM" id="SSF50156">
    <property type="entry name" value="PDZ domain-like"/>
    <property type="match status" value="1"/>
</dbReference>
<dbReference type="RefSeq" id="WP_210056260.1">
    <property type="nucleotide sequence ID" value="NZ_BAAAMH010000003.1"/>
</dbReference>
<accession>A0ABS4Z958</accession>
<dbReference type="EMBL" id="JAGIOB010000001">
    <property type="protein sequence ID" value="MBP2417578.1"/>
    <property type="molecule type" value="Genomic_DNA"/>
</dbReference>
<dbReference type="InterPro" id="IPR036034">
    <property type="entry name" value="PDZ_sf"/>
</dbReference>
<feature type="compositionally biased region" description="Low complexity" evidence="4">
    <location>
        <begin position="10"/>
        <end position="23"/>
    </location>
</feature>
<gene>
    <name evidence="7" type="ORF">JOF54_002500</name>
</gene>
<dbReference type="SMART" id="SM00228">
    <property type="entry name" value="PDZ"/>
    <property type="match status" value="1"/>
</dbReference>
<dbReference type="SUPFAM" id="SSF50494">
    <property type="entry name" value="Trypsin-like serine proteases"/>
    <property type="match status" value="1"/>
</dbReference>
<dbReference type="Proteomes" id="UP000758168">
    <property type="component" value="Unassembled WGS sequence"/>
</dbReference>
<dbReference type="GO" id="GO:0008233">
    <property type="term" value="F:peptidase activity"/>
    <property type="evidence" value="ECO:0007669"/>
    <property type="project" value="UniProtKB-KW"/>
</dbReference>
<dbReference type="InterPro" id="IPR043504">
    <property type="entry name" value="Peptidase_S1_PA_chymotrypsin"/>
</dbReference>
<feature type="region of interest" description="Disordered" evidence="4">
    <location>
        <begin position="1"/>
        <end position="63"/>
    </location>
</feature>
<feature type="transmembrane region" description="Helical" evidence="5">
    <location>
        <begin position="153"/>
        <end position="175"/>
    </location>
</feature>
<dbReference type="GO" id="GO:0006508">
    <property type="term" value="P:proteolysis"/>
    <property type="evidence" value="ECO:0007669"/>
    <property type="project" value="UniProtKB-KW"/>
</dbReference>
<proteinExistence type="inferred from homology"/>
<dbReference type="PROSITE" id="PS50106">
    <property type="entry name" value="PDZ"/>
    <property type="match status" value="1"/>
</dbReference>
<keyword evidence="8" id="KW-1185">Reference proteome</keyword>
<comment type="similarity">
    <text evidence="1">Belongs to the peptidase S1C family.</text>
</comment>
<dbReference type="PRINTS" id="PR00834">
    <property type="entry name" value="PROTEASES2C"/>
</dbReference>
<dbReference type="Gene3D" id="2.40.10.10">
    <property type="entry name" value="Trypsin-like serine proteases"/>
    <property type="match status" value="2"/>
</dbReference>
<evidence type="ECO:0000313" key="7">
    <source>
        <dbReference type="EMBL" id="MBP2417578.1"/>
    </source>
</evidence>
<reference evidence="7 8" key="1">
    <citation type="submission" date="2021-03" db="EMBL/GenBank/DDBJ databases">
        <title>Sequencing the genomes of 1000 actinobacteria strains.</title>
        <authorList>
            <person name="Klenk H.-P."/>
        </authorList>
    </citation>
    <scope>NUCLEOTIDE SEQUENCE [LARGE SCALE GENOMIC DNA]</scope>
    <source>
        <strain evidence="7 8">DSM 12936</strain>
    </source>
</reference>
<evidence type="ECO:0000256" key="1">
    <source>
        <dbReference type="ARBA" id="ARBA00010541"/>
    </source>
</evidence>
<feature type="domain" description="PDZ" evidence="6">
    <location>
        <begin position="414"/>
        <end position="469"/>
    </location>
</feature>
<organism evidence="7 8">
    <name type="scientific">Microlunatus capsulatus</name>
    <dbReference type="NCBI Taxonomy" id="99117"/>
    <lineage>
        <taxon>Bacteria</taxon>
        <taxon>Bacillati</taxon>
        <taxon>Actinomycetota</taxon>
        <taxon>Actinomycetes</taxon>
        <taxon>Propionibacteriales</taxon>
        <taxon>Propionibacteriaceae</taxon>
        <taxon>Microlunatus</taxon>
    </lineage>
</organism>
<dbReference type="Gene3D" id="2.30.42.10">
    <property type="match status" value="1"/>
</dbReference>
<dbReference type="InterPro" id="IPR001940">
    <property type="entry name" value="Peptidase_S1C"/>
</dbReference>
<keyword evidence="2 7" id="KW-0645">Protease</keyword>
<dbReference type="PANTHER" id="PTHR43343">
    <property type="entry name" value="PEPTIDASE S12"/>
    <property type="match status" value="1"/>
</dbReference>
<dbReference type="EC" id="3.4.21.-" evidence="7"/>
<dbReference type="Pfam" id="PF13180">
    <property type="entry name" value="PDZ_2"/>
    <property type="match status" value="1"/>
</dbReference>
<evidence type="ECO:0000259" key="6">
    <source>
        <dbReference type="PROSITE" id="PS50106"/>
    </source>
</evidence>
<dbReference type="InterPro" id="IPR009003">
    <property type="entry name" value="Peptidase_S1_PA"/>
</dbReference>
<protein>
    <submittedName>
        <fullName evidence="7">Serine protease PepD</fullName>
        <ecNumber evidence="7">3.4.21.-</ecNumber>
    </submittedName>
</protein>
<evidence type="ECO:0000256" key="3">
    <source>
        <dbReference type="ARBA" id="ARBA00022801"/>
    </source>
</evidence>
<keyword evidence="5" id="KW-0472">Membrane</keyword>
<keyword evidence="3 7" id="KW-0378">Hydrolase</keyword>
<sequence>MTSDETSGAGTPPLGSQPGQPGPHHVAGQDDVTQPLGYDTPGHQPLGYDTPAQPLGYTGQGYGAPTYETQGYGAHGYGTPDHQAQGYGTPTYGAPGYGTPTQDVPTGVHQDAPWSTQPLPGYTAADFPAPAGVTTLAPAPAVAARPRRRIGSLLVAASLAAVVGAGAGVGSFAYLTDGGAAGAVSPISVTTVPAAQTPVLDGTVVAAADKIQPSVVTITVQAGQGGDIGSGVVLDDQGHILTNEHVVSAAAGSSGQGGTAGTITVTFHNGTTAQAQVVGTSPTNDLAVIKVDGVGDLTPAVFAKSSSLQTGQAVVAAGAPLGLSESVTSGIVSNTARPVRSGDDDDAVYLAVQTDAAINPGNSGGPLVDLNGAVVGINSSIASTGASSGSTQSGNIGIGFAIPADVATRVAGELIQDGSSTNAALGVTVGGSDAQVSTATGVALQSVSPDGAAAKAGLEQGDVVTRLDDFATTTPDGLIAATRFYAPGTEVTVTYTRGNGDAQTVKVTLGQQ</sequence>
<keyword evidence="5" id="KW-1133">Transmembrane helix</keyword>
<keyword evidence="5" id="KW-0812">Transmembrane</keyword>
<dbReference type="PANTHER" id="PTHR43343:SF3">
    <property type="entry name" value="PROTEASE DO-LIKE 8, CHLOROPLASTIC"/>
    <property type="match status" value="1"/>
</dbReference>
<name>A0ABS4Z958_9ACTN</name>
<evidence type="ECO:0000256" key="5">
    <source>
        <dbReference type="SAM" id="Phobius"/>
    </source>
</evidence>
<dbReference type="InterPro" id="IPR001478">
    <property type="entry name" value="PDZ"/>
</dbReference>
<evidence type="ECO:0000256" key="2">
    <source>
        <dbReference type="ARBA" id="ARBA00022670"/>
    </source>
</evidence>
<evidence type="ECO:0000313" key="8">
    <source>
        <dbReference type="Proteomes" id="UP000758168"/>
    </source>
</evidence>
<comment type="caution">
    <text evidence="7">The sequence shown here is derived from an EMBL/GenBank/DDBJ whole genome shotgun (WGS) entry which is preliminary data.</text>
</comment>
<evidence type="ECO:0000256" key="4">
    <source>
        <dbReference type="SAM" id="MobiDB-lite"/>
    </source>
</evidence>
<dbReference type="InterPro" id="IPR051201">
    <property type="entry name" value="Chloro_Bact_Ser_Proteases"/>
</dbReference>